<protein>
    <recommendedName>
        <fullName evidence="6">DUF202 domain-containing protein</fullName>
    </recommendedName>
</protein>
<organism evidence="7 8">
    <name type="scientific">Nocardioides humi</name>
    <dbReference type="NCBI Taxonomy" id="449461"/>
    <lineage>
        <taxon>Bacteria</taxon>
        <taxon>Bacillati</taxon>
        <taxon>Actinomycetota</taxon>
        <taxon>Actinomycetes</taxon>
        <taxon>Propionibacteriales</taxon>
        <taxon>Nocardioidaceae</taxon>
        <taxon>Nocardioides</taxon>
    </lineage>
</organism>
<keyword evidence="2 5" id="KW-0812">Transmembrane</keyword>
<evidence type="ECO:0000313" key="8">
    <source>
        <dbReference type="Proteomes" id="UP001500842"/>
    </source>
</evidence>
<feature type="transmembrane region" description="Helical" evidence="5">
    <location>
        <begin position="43"/>
        <end position="61"/>
    </location>
</feature>
<keyword evidence="3 5" id="KW-1133">Transmembrane helix</keyword>
<gene>
    <name evidence="7" type="ORF">GCM10009788_32570</name>
</gene>
<feature type="domain" description="DUF202" evidence="6">
    <location>
        <begin position="6"/>
        <end position="67"/>
    </location>
</feature>
<evidence type="ECO:0000313" key="7">
    <source>
        <dbReference type="EMBL" id="GAA1526507.1"/>
    </source>
</evidence>
<sequence length="102" mass="10343">MSRVPGTQAERTRLAWSRSVLALLGLALLVARVLVGVDLVTALLVLGVALAAGVAALVLAARRHPRVRAVNGLRGDLDGRLPALVAVLAGVVGVGSLVLVLA</sequence>
<evidence type="ECO:0000259" key="6">
    <source>
        <dbReference type="Pfam" id="PF02656"/>
    </source>
</evidence>
<keyword evidence="4 5" id="KW-0472">Membrane</keyword>
<dbReference type="Pfam" id="PF02656">
    <property type="entry name" value="DUF202"/>
    <property type="match status" value="1"/>
</dbReference>
<dbReference type="EMBL" id="BAAAOR010000024">
    <property type="protein sequence ID" value="GAA1526507.1"/>
    <property type="molecule type" value="Genomic_DNA"/>
</dbReference>
<keyword evidence="8" id="KW-1185">Reference proteome</keyword>
<name>A0ABN2ASY8_9ACTN</name>
<evidence type="ECO:0000256" key="4">
    <source>
        <dbReference type="ARBA" id="ARBA00023136"/>
    </source>
</evidence>
<accession>A0ABN2ASY8</accession>
<evidence type="ECO:0000256" key="1">
    <source>
        <dbReference type="ARBA" id="ARBA00004127"/>
    </source>
</evidence>
<dbReference type="Proteomes" id="UP001500842">
    <property type="component" value="Unassembled WGS sequence"/>
</dbReference>
<feature type="transmembrane region" description="Helical" evidence="5">
    <location>
        <begin position="81"/>
        <end position="101"/>
    </location>
</feature>
<reference evidence="7 8" key="1">
    <citation type="journal article" date="2019" name="Int. J. Syst. Evol. Microbiol.">
        <title>The Global Catalogue of Microorganisms (GCM) 10K type strain sequencing project: providing services to taxonomists for standard genome sequencing and annotation.</title>
        <authorList>
            <consortium name="The Broad Institute Genomics Platform"/>
            <consortium name="The Broad Institute Genome Sequencing Center for Infectious Disease"/>
            <person name="Wu L."/>
            <person name="Ma J."/>
        </authorList>
    </citation>
    <scope>NUCLEOTIDE SEQUENCE [LARGE SCALE GENOMIC DNA]</scope>
    <source>
        <strain evidence="7 8">JCM 14942</strain>
    </source>
</reference>
<evidence type="ECO:0000256" key="5">
    <source>
        <dbReference type="SAM" id="Phobius"/>
    </source>
</evidence>
<dbReference type="InterPro" id="IPR003807">
    <property type="entry name" value="DUF202"/>
</dbReference>
<proteinExistence type="predicted"/>
<comment type="caution">
    <text evidence="7">The sequence shown here is derived from an EMBL/GenBank/DDBJ whole genome shotgun (WGS) entry which is preliminary data.</text>
</comment>
<dbReference type="RefSeq" id="WP_141003192.1">
    <property type="nucleotide sequence ID" value="NZ_BAAAOR010000024.1"/>
</dbReference>
<evidence type="ECO:0000256" key="2">
    <source>
        <dbReference type="ARBA" id="ARBA00022692"/>
    </source>
</evidence>
<comment type="subcellular location">
    <subcellularLocation>
        <location evidence="1">Endomembrane system</location>
        <topology evidence="1">Multi-pass membrane protein</topology>
    </subcellularLocation>
</comment>
<feature type="transmembrane region" description="Helical" evidence="5">
    <location>
        <begin position="20"/>
        <end position="37"/>
    </location>
</feature>
<evidence type="ECO:0000256" key="3">
    <source>
        <dbReference type="ARBA" id="ARBA00022989"/>
    </source>
</evidence>